<feature type="region of interest" description="Disordered" evidence="1">
    <location>
        <begin position="185"/>
        <end position="228"/>
    </location>
</feature>
<gene>
    <name evidence="2" type="ORF">AK812_SmicGene9388</name>
</gene>
<evidence type="ECO:0000256" key="1">
    <source>
        <dbReference type="SAM" id="MobiDB-lite"/>
    </source>
</evidence>
<feature type="compositionally biased region" description="Low complexity" evidence="1">
    <location>
        <begin position="196"/>
        <end position="213"/>
    </location>
</feature>
<proteinExistence type="predicted"/>
<dbReference type="OrthoDB" id="10387552at2759"/>
<evidence type="ECO:0000313" key="2">
    <source>
        <dbReference type="EMBL" id="OLQ07234.1"/>
    </source>
</evidence>
<accession>A0A1Q9EIE8</accession>
<feature type="region of interest" description="Disordered" evidence="1">
    <location>
        <begin position="353"/>
        <end position="375"/>
    </location>
</feature>
<sequence length="454" mass="47747">MLAAAEGRVQGAGDASVGAEGNIRCDGGNNQNVSIYEPTASHAETVRSGWRTLIDAKQACEVLGATRSEQFGVEFEKLGVPSFLRFPGSYAALLLHFRQHTADLPVLPSIALYQSIHMSSDLDPTFTDMVNDGRQRLRLGLSLGSRAEATDPPRTNPGISGHSSLACGGVEPVLLQLASSMQCRRDSKPKVKTSRAAPRAEADAWAAAASTTAGRGKEEGPRRSEGMPAGDGCWDECVSACETLAGERQVAPRLIPPAVDEDAGPGALQRLEGLRALRELPDLLAGSSAAPRSLGACSRNWFCRVRESLLGGLVARLASAASVLRQRAPQMSPWEIEVAGVVHQLINQVMQAGPNGGAGGAGAAGPPPTGPPPGLGGLRDSLRLNVIRVLHFSLGDQRIAGRLHLGIESEVQRDREGDRTTSPARPDILCVEVELATGEDAFQPLAAAHRSTAE</sequence>
<dbReference type="Proteomes" id="UP000186817">
    <property type="component" value="Unassembled WGS sequence"/>
</dbReference>
<name>A0A1Q9EIE8_SYMMI</name>
<protein>
    <submittedName>
        <fullName evidence="2">Uncharacterized protein</fullName>
    </submittedName>
</protein>
<comment type="caution">
    <text evidence="2">The sequence shown here is derived from an EMBL/GenBank/DDBJ whole genome shotgun (WGS) entry which is preliminary data.</text>
</comment>
<organism evidence="2 3">
    <name type="scientific">Symbiodinium microadriaticum</name>
    <name type="common">Dinoflagellate</name>
    <name type="synonym">Zooxanthella microadriatica</name>
    <dbReference type="NCBI Taxonomy" id="2951"/>
    <lineage>
        <taxon>Eukaryota</taxon>
        <taxon>Sar</taxon>
        <taxon>Alveolata</taxon>
        <taxon>Dinophyceae</taxon>
        <taxon>Suessiales</taxon>
        <taxon>Symbiodiniaceae</taxon>
        <taxon>Symbiodinium</taxon>
    </lineage>
</organism>
<dbReference type="EMBL" id="LSRX01000144">
    <property type="protein sequence ID" value="OLQ07234.1"/>
    <property type="molecule type" value="Genomic_DNA"/>
</dbReference>
<feature type="compositionally biased region" description="Gly residues" evidence="1">
    <location>
        <begin position="354"/>
        <end position="363"/>
    </location>
</feature>
<dbReference type="AlphaFoldDB" id="A0A1Q9EIE8"/>
<evidence type="ECO:0000313" key="3">
    <source>
        <dbReference type="Proteomes" id="UP000186817"/>
    </source>
</evidence>
<feature type="compositionally biased region" description="Basic and acidic residues" evidence="1">
    <location>
        <begin position="215"/>
        <end position="225"/>
    </location>
</feature>
<reference evidence="2 3" key="1">
    <citation type="submission" date="2016-02" db="EMBL/GenBank/DDBJ databases">
        <title>Genome analysis of coral dinoflagellate symbionts highlights evolutionary adaptations to a symbiotic lifestyle.</title>
        <authorList>
            <person name="Aranda M."/>
            <person name="Li Y."/>
            <person name="Liew Y.J."/>
            <person name="Baumgarten S."/>
            <person name="Simakov O."/>
            <person name="Wilson M."/>
            <person name="Piel J."/>
            <person name="Ashoor H."/>
            <person name="Bougouffa S."/>
            <person name="Bajic V.B."/>
            <person name="Ryu T."/>
            <person name="Ravasi T."/>
            <person name="Bayer T."/>
            <person name="Micklem G."/>
            <person name="Kim H."/>
            <person name="Bhak J."/>
            <person name="Lajeunesse T.C."/>
            <person name="Voolstra C.R."/>
        </authorList>
    </citation>
    <scope>NUCLEOTIDE SEQUENCE [LARGE SCALE GENOMIC DNA]</scope>
    <source>
        <strain evidence="2 3">CCMP2467</strain>
    </source>
</reference>
<feature type="compositionally biased region" description="Pro residues" evidence="1">
    <location>
        <begin position="365"/>
        <end position="374"/>
    </location>
</feature>
<keyword evidence="3" id="KW-1185">Reference proteome</keyword>
<feature type="region of interest" description="Disordered" evidence="1">
    <location>
        <begin position="143"/>
        <end position="163"/>
    </location>
</feature>